<proteinExistence type="predicted"/>
<dbReference type="Proteomes" id="UP001183535">
    <property type="component" value="Unassembled WGS sequence"/>
</dbReference>
<dbReference type="EMBL" id="JAVRES010000003">
    <property type="protein sequence ID" value="MDT0435180.1"/>
    <property type="molecule type" value="Genomic_DNA"/>
</dbReference>
<dbReference type="Pfam" id="PF20720">
    <property type="entry name" value="nSTAND3"/>
    <property type="match status" value="1"/>
</dbReference>
<evidence type="ECO:0000259" key="1">
    <source>
        <dbReference type="Pfam" id="PF20720"/>
    </source>
</evidence>
<keyword evidence="3" id="KW-1185">Reference proteome</keyword>
<reference evidence="3" key="1">
    <citation type="submission" date="2023-07" db="EMBL/GenBank/DDBJ databases">
        <title>30 novel species of actinomycetes from the DSMZ collection.</title>
        <authorList>
            <person name="Nouioui I."/>
        </authorList>
    </citation>
    <scope>NUCLEOTIDE SEQUENCE [LARGE SCALE GENOMIC DNA]</scope>
    <source>
        <strain evidence="3">DSM 41981</strain>
    </source>
</reference>
<dbReference type="SUPFAM" id="SSF52980">
    <property type="entry name" value="Restriction endonuclease-like"/>
    <property type="match status" value="1"/>
</dbReference>
<organism evidence="2 3">
    <name type="scientific">Streptomyces doudnae</name>
    <dbReference type="NCBI Taxonomy" id="3075536"/>
    <lineage>
        <taxon>Bacteria</taxon>
        <taxon>Bacillati</taxon>
        <taxon>Actinomycetota</taxon>
        <taxon>Actinomycetes</taxon>
        <taxon>Kitasatosporales</taxon>
        <taxon>Streptomycetaceae</taxon>
        <taxon>Streptomyces</taxon>
    </lineage>
</organism>
<name>A0ABD5ELJ7_9ACTN</name>
<dbReference type="InterPro" id="IPR011335">
    <property type="entry name" value="Restrct_endonuc-II-like"/>
</dbReference>
<accession>A0ABD5ELJ7</accession>
<dbReference type="SUPFAM" id="SSF52540">
    <property type="entry name" value="P-loop containing nucleoside triphosphate hydrolases"/>
    <property type="match status" value="1"/>
</dbReference>
<sequence length="808" mass="92048">MSSPDYDFKELSPYDFEVLARDLLSRHEDIVYSTYAIGRDGGIDLRARTRNGLKIAQCKHTPDAKSGRLITYAKKEKEKLLSSGSTIQHYSFITTAELSPLLEDRLLTALSGVAEEVEVHGRGWLNSILSQHSDLERRHFKLWLKSSMAIQEMLRGGVFLRGESRVRRIQRNYLRFVHHDACDRAEEALESTGIAVISGSPGAGKTATAEYLLLQWWHRGYRVIVDPRTVDSWWEWLEDDVPTIFFFDDAWGQTQLHDHGASHYDRDFAEFLASIVEKCTDSRSENSRDKVAVITTRSLILHDLLRTSDSANRIFENISTSVVRVERLPSEVRARILFNHINAAIDDQKIRAELAAGNWWVNVSLHANYSPRIIELITARRDFTSGRQVVDALKEALNDPHQIWQRSFISLSTFEQFLLSVLAVSDSRGVDRDQIVRRLKTHPVTELKNAISRLVGSWIDRSFVAKIELLNVTDPSQRDFLVNHLSREPLACLDVIRNSATVEDLTIMCERGRPPEVVEQQTLFTLDSVSLRESLDGCTESLVKTLRQLWAQKLDEVRGDFRDPLPQILFVEAFQTLTRVLIYQIDRYAAPDMDAYELECWFEASMPNLFSLLDRVKVESYAEILDALSQMLHVFIDLTRHRVFPHPYGDIVHGLRLAMVQVWGEWEGQVAGRVIEVQLVDDIYDAVISHPEIFSELGFTEYADSCLDIESLDEELTSRIEDIPFEFDATVGVLEDLFGCTFPEARKALKVWEDAEEPYIPDEPLFPIVDASASVSREVVIQRSSVDVLFNSLADSIGAEGVSDESSR</sequence>
<dbReference type="AlphaFoldDB" id="A0ABD5ELJ7"/>
<dbReference type="InterPro" id="IPR049050">
    <property type="entry name" value="nSTAND3"/>
</dbReference>
<dbReference type="RefSeq" id="WP_141721630.1">
    <property type="nucleotide sequence ID" value="NZ_JAVRES010000003.1"/>
</dbReference>
<gene>
    <name evidence="2" type="ORF">RM877_10885</name>
</gene>
<evidence type="ECO:0000313" key="3">
    <source>
        <dbReference type="Proteomes" id="UP001183535"/>
    </source>
</evidence>
<comment type="caution">
    <text evidence="2">The sequence shown here is derived from an EMBL/GenBank/DDBJ whole genome shotgun (WGS) entry which is preliminary data.</text>
</comment>
<evidence type="ECO:0000313" key="2">
    <source>
        <dbReference type="EMBL" id="MDT0435180.1"/>
    </source>
</evidence>
<protein>
    <recommendedName>
        <fullName evidence="1">Novel STAND NTPase 3 domain-containing protein</fullName>
    </recommendedName>
</protein>
<dbReference type="InterPro" id="IPR027417">
    <property type="entry name" value="P-loop_NTPase"/>
</dbReference>
<feature type="domain" description="Novel STAND NTPase 3" evidence="1">
    <location>
        <begin position="176"/>
        <end position="342"/>
    </location>
</feature>